<dbReference type="EMBL" id="JBJQND010000001">
    <property type="protein sequence ID" value="KAL3890239.1"/>
    <property type="molecule type" value="Genomic_DNA"/>
</dbReference>
<gene>
    <name evidence="2" type="ORF">ACJMK2_002530</name>
    <name evidence="3" type="ORF">ACJMK2_002552</name>
</gene>
<evidence type="ECO:0000256" key="1">
    <source>
        <dbReference type="SAM" id="SignalP"/>
    </source>
</evidence>
<name>A0ABD3XVK9_SINWO</name>
<reference evidence="3 4" key="1">
    <citation type="submission" date="2024-11" db="EMBL/GenBank/DDBJ databases">
        <title>Chromosome-level genome assembly of the freshwater bivalve Anodonta woodiana.</title>
        <authorList>
            <person name="Chen X."/>
        </authorList>
    </citation>
    <scope>NUCLEOTIDE SEQUENCE [LARGE SCALE GENOMIC DNA]</scope>
    <source>
        <strain evidence="3">MN2024</strain>
        <tissue evidence="3">Gills</tissue>
    </source>
</reference>
<feature type="signal peptide" evidence="1">
    <location>
        <begin position="1"/>
        <end position="19"/>
    </location>
</feature>
<keyword evidence="4" id="KW-1185">Reference proteome</keyword>
<evidence type="ECO:0000313" key="2">
    <source>
        <dbReference type="EMBL" id="KAL3890239.1"/>
    </source>
</evidence>
<dbReference type="EMBL" id="JBJQND010000001">
    <property type="protein sequence ID" value="KAL3890264.1"/>
    <property type="molecule type" value="Genomic_DNA"/>
</dbReference>
<proteinExistence type="predicted"/>
<evidence type="ECO:0000313" key="4">
    <source>
        <dbReference type="Proteomes" id="UP001634394"/>
    </source>
</evidence>
<evidence type="ECO:0000313" key="3">
    <source>
        <dbReference type="EMBL" id="KAL3890264.1"/>
    </source>
</evidence>
<comment type="caution">
    <text evidence="3">The sequence shown here is derived from an EMBL/GenBank/DDBJ whole genome shotgun (WGS) entry which is preliminary data.</text>
</comment>
<dbReference type="Proteomes" id="UP001634394">
    <property type="component" value="Unassembled WGS sequence"/>
</dbReference>
<feature type="chain" id="PRO_5044725289" evidence="1">
    <location>
        <begin position="20"/>
        <end position="81"/>
    </location>
</feature>
<organism evidence="3 4">
    <name type="scientific">Sinanodonta woodiana</name>
    <name type="common">Chinese pond mussel</name>
    <name type="synonym">Anodonta woodiana</name>
    <dbReference type="NCBI Taxonomy" id="1069815"/>
    <lineage>
        <taxon>Eukaryota</taxon>
        <taxon>Metazoa</taxon>
        <taxon>Spiralia</taxon>
        <taxon>Lophotrochozoa</taxon>
        <taxon>Mollusca</taxon>
        <taxon>Bivalvia</taxon>
        <taxon>Autobranchia</taxon>
        <taxon>Heteroconchia</taxon>
        <taxon>Palaeoheterodonta</taxon>
        <taxon>Unionida</taxon>
        <taxon>Unionoidea</taxon>
        <taxon>Unionidae</taxon>
        <taxon>Unioninae</taxon>
        <taxon>Sinanodonta</taxon>
    </lineage>
</organism>
<dbReference type="AlphaFoldDB" id="A0ABD3XVK9"/>
<accession>A0ABD3XVK9</accession>
<protein>
    <submittedName>
        <fullName evidence="3">Uncharacterized protein</fullName>
    </submittedName>
</protein>
<sequence>MRNLAVLLLLATMCAVALSSDLRQRRSYSDNDLEKAQLQALIQAIDEGKVDVNELFDRRDNTQNKRLWFPLRVRFGWDGKR</sequence>
<keyword evidence="1" id="KW-0732">Signal</keyword>